<evidence type="ECO:0000313" key="4">
    <source>
        <dbReference type="Proteomes" id="UP000194266"/>
    </source>
</evidence>
<dbReference type="Pfam" id="PF13676">
    <property type="entry name" value="TIR_2"/>
    <property type="match status" value="1"/>
</dbReference>
<proteinExistence type="predicted"/>
<dbReference type="RefSeq" id="WP_086170623.1">
    <property type="nucleotide sequence ID" value="NZ_MRYD01000101.1"/>
</dbReference>
<dbReference type="PROSITE" id="PS50104">
    <property type="entry name" value="TIR"/>
    <property type="match status" value="1"/>
</dbReference>
<dbReference type="InterPro" id="IPR035897">
    <property type="entry name" value="Toll_tir_struct_dom_sf"/>
</dbReference>
<organism evidence="3 4">
    <name type="scientific">Streptomyces pharetrae CZA14</name>
    <dbReference type="NCBI Taxonomy" id="1144883"/>
    <lineage>
        <taxon>Bacteria</taxon>
        <taxon>Bacillati</taxon>
        <taxon>Actinomycetota</taxon>
        <taxon>Actinomycetes</taxon>
        <taxon>Kitasatosporales</taxon>
        <taxon>Streptomycetaceae</taxon>
        <taxon>Streptomyces</taxon>
    </lineage>
</organism>
<dbReference type="EMBL" id="MRYD01000101">
    <property type="protein sequence ID" value="OSZ58834.1"/>
    <property type="molecule type" value="Genomic_DNA"/>
</dbReference>
<name>A0ABX3YIW4_9ACTN</name>
<protein>
    <recommendedName>
        <fullName evidence="2">TIR domain-containing protein</fullName>
    </recommendedName>
</protein>
<dbReference type="Proteomes" id="UP000194266">
    <property type="component" value="Unassembled WGS sequence"/>
</dbReference>
<feature type="domain" description="TIR" evidence="2">
    <location>
        <begin position="1"/>
        <end position="143"/>
    </location>
</feature>
<accession>A0ABX3YIW4</accession>
<dbReference type="InterPro" id="IPR000157">
    <property type="entry name" value="TIR_dom"/>
</dbReference>
<dbReference type="SUPFAM" id="SSF52200">
    <property type="entry name" value="Toll/Interleukin receptor TIR domain"/>
    <property type="match status" value="1"/>
</dbReference>
<reference evidence="3 4" key="1">
    <citation type="submission" date="2016-12" db="EMBL/GenBank/DDBJ databases">
        <title>Genome Mining:The Detection of Biosynthetic Gene Clusters to Aid in the Expression of Curamycin A produced by Streptomyces sp. strain CZA14.</title>
        <authorList>
            <person name="Durrell K.A."/>
            <person name="Kirby B.M."/>
            <person name="Khan W."/>
            <person name="Mthethwa T."/>
            <person name="Le Roes-Hill M."/>
        </authorList>
    </citation>
    <scope>NUCLEOTIDE SEQUENCE [LARGE SCALE GENOMIC DNA]</scope>
    <source>
        <strain evidence="3 4">CZA14</strain>
    </source>
</reference>
<sequence>MPMIFINYRTGDGEHLATILDRELSHRFGPEVSFRASKSIRPGQQFGPELLHAVRRSSVLLAVIGPGWAAHPGLRREDDWVRREIGEALACGIPVVPVLSGRRTERLNRDDLPESLTQLAENQYLRYDNQNAEADLRQIVAELTALVPDLSAAQQRQYGTDAEPGGVRNQVSGGSEGPVFQGRDFTGDIGGTVIKNSSGPIHAGKGDQHNHHHAPNFSGDGGTYVAGDNHGGVRHRFGGGRRLEDEGR</sequence>
<evidence type="ECO:0000313" key="3">
    <source>
        <dbReference type="EMBL" id="OSZ58834.1"/>
    </source>
</evidence>
<evidence type="ECO:0000259" key="2">
    <source>
        <dbReference type="PROSITE" id="PS50104"/>
    </source>
</evidence>
<comment type="caution">
    <text evidence="3">The sequence shown here is derived from an EMBL/GenBank/DDBJ whole genome shotgun (WGS) entry which is preliminary data.</text>
</comment>
<keyword evidence="4" id="KW-1185">Reference proteome</keyword>
<dbReference type="Gene3D" id="3.40.50.10140">
    <property type="entry name" value="Toll/interleukin-1 receptor homology (TIR) domain"/>
    <property type="match status" value="1"/>
</dbReference>
<gene>
    <name evidence="3" type="ORF">OQI_19435</name>
</gene>
<evidence type="ECO:0000256" key="1">
    <source>
        <dbReference type="SAM" id="MobiDB-lite"/>
    </source>
</evidence>
<feature type="region of interest" description="Disordered" evidence="1">
    <location>
        <begin position="199"/>
        <end position="248"/>
    </location>
</feature>